<keyword evidence="1" id="KW-0812">Transmembrane</keyword>
<keyword evidence="1" id="KW-0472">Membrane</keyword>
<dbReference type="Proteomes" id="UP000322499">
    <property type="component" value="Unassembled WGS sequence"/>
</dbReference>
<feature type="transmembrane region" description="Helical" evidence="1">
    <location>
        <begin position="12"/>
        <end position="34"/>
    </location>
</feature>
<protein>
    <submittedName>
        <fullName evidence="2">Uncharacterized protein</fullName>
    </submittedName>
</protein>
<accession>A0A5S5CZG7</accession>
<evidence type="ECO:0000313" key="3">
    <source>
        <dbReference type="Proteomes" id="UP000322499"/>
    </source>
</evidence>
<dbReference type="RefSeq" id="WP_166532343.1">
    <property type="nucleotide sequence ID" value="NZ_VNHW01000003.1"/>
</dbReference>
<proteinExistence type="predicted"/>
<feature type="transmembrane region" description="Helical" evidence="1">
    <location>
        <begin position="40"/>
        <end position="66"/>
    </location>
</feature>
<sequence length="84" mass="8736">MSRYRYKPSKPVALLGAVVGAAVLVFGVVGMLSGDAADDGLGIAFLVLWCAAGVCVIGFNLWAAFAEKGSLATFSRVEEDDPAR</sequence>
<reference evidence="2 3" key="1">
    <citation type="submission" date="2019-07" db="EMBL/GenBank/DDBJ databases">
        <title>Genomic Encyclopedia of Archaeal and Bacterial Type Strains, Phase II (KMG-II): from individual species to whole genera.</title>
        <authorList>
            <person name="Goeker M."/>
        </authorList>
    </citation>
    <scope>NUCLEOTIDE SEQUENCE [LARGE SCALE GENOMIC DNA]</scope>
    <source>
        <strain evidence="2 3">DSM 46842</strain>
    </source>
</reference>
<dbReference type="AlphaFoldDB" id="A0A5S5CZG7"/>
<organism evidence="2 3">
    <name type="scientific">Blastococcus xanthinilyticus</name>
    <dbReference type="NCBI Taxonomy" id="1564164"/>
    <lineage>
        <taxon>Bacteria</taxon>
        <taxon>Bacillati</taxon>
        <taxon>Actinomycetota</taxon>
        <taxon>Actinomycetes</taxon>
        <taxon>Geodermatophilales</taxon>
        <taxon>Geodermatophilaceae</taxon>
        <taxon>Blastococcus</taxon>
    </lineage>
</organism>
<evidence type="ECO:0000313" key="2">
    <source>
        <dbReference type="EMBL" id="TYP89157.1"/>
    </source>
</evidence>
<keyword evidence="3" id="KW-1185">Reference proteome</keyword>
<dbReference type="EMBL" id="VNHW01000003">
    <property type="protein sequence ID" value="TYP89157.1"/>
    <property type="molecule type" value="Genomic_DNA"/>
</dbReference>
<comment type="caution">
    <text evidence="2">The sequence shown here is derived from an EMBL/GenBank/DDBJ whole genome shotgun (WGS) entry which is preliminary data.</text>
</comment>
<keyword evidence="1" id="KW-1133">Transmembrane helix</keyword>
<name>A0A5S5CZG7_9ACTN</name>
<evidence type="ECO:0000256" key="1">
    <source>
        <dbReference type="SAM" id="Phobius"/>
    </source>
</evidence>
<gene>
    <name evidence="2" type="ORF">BD833_103314</name>
</gene>